<feature type="compositionally biased region" description="Polar residues" evidence="1">
    <location>
        <begin position="139"/>
        <end position="149"/>
    </location>
</feature>
<reference evidence="2" key="2">
    <citation type="submission" date="2019-01" db="UniProtKB">
        <authorList>
            <consortium name="EnsemblPlants"/>
        </authorList>
    </citation>
    <scope>IDENTIFICATION</scope>
    <source>
        <strain evidence="2">cv. Heinz 1706</strain>
    </source>
</reference>
<evidence type="ECO:0000256" key="1">
    <source>
        <dbReference type="SAM" id="MobiDB-lite"/>
    </source>
</evidence>
<dbReference type="InParanoid" id="A0A3Q7IDW4"/>
<accession>A0A3Q7IDW4</accession>
<proteinExistence type="predicted"/>
<organism evidence="2">
    <name type="scientific">Solanum lycopersicum</name>
    <name type="common">Tomato</name>
    <name type="synonym">Lycopersicon esculentum</name>
    <dbReference type="NCBI Taxonomy" id="4081"/>
    <lineage>
        <taxon>Eukaryota</taxon>
        <taxon>Viridiplantae</taxon>
        <taxon>Streptophyta</taxon>
        <taxon>Embryophyta</taxon>
        <taxon>Tracheophyta</taxon>
        <taxon>Spermatophyta</taxon>
        <taxon>Magnoliopsida</taxon>
        <taxon>eudicotyledons</taxon>
        <taxon>Gunneridae</taxon>
        <taxon>Pentapetalae</taxon>
        <taxon>asterids</taxon>
        <taxon>lamiids</taxon>
        <taxon>Solanales</taxon>
        <taxon>Solanaceae</taxon>
        <taxon>Solanoideae</taxon>
        <taxon>Solaneae</taxon>
        <taxon>Solanum</taxon>
        <taxon>Solanum subgen. Lycopersicon</taxon>
    </lineage>
</organism>
<dbReference type="AlphaFoldDB" id="A0A3Q7IDW4"/>
<dbReference type="Gramene" id="Solyc10g044547.1.1">
    <property type="protein sequence ID" value="Solyc10g044547.1.1"/>
    <property type="gene ID" value="Solyc10g044547.1"/>
</dbReference>
<name>A0A3Q7IDW4_SOLLC</name>
<dbReference type="GO" id="GO:0045010">
    <property type="term" value="P:actin nucleation"/>
    <property type="evidence" value="ECO:0007669"/>
    <property type="project" value="InterPro"/>
</dbReference>
<sequence length="176" mass="19556">MESQLLYLKAACTELRRSRLFNKSHVAVLKTGNHISDGTFRGDIIRSEGIRAARARDQGRVSSIKSNDPPEDQSQDAESIIEVLVYSLNGTVSKLGRALKESGDFLNSEMKNVDVEIGMHRGEKCSDKKKYTPKKENVASKTLESTNPPSLDLRQVLFPAIKDRRIDDSCSDDDAS</sequence>
<evidence type="ECO:0000313" key="3">
    <source>
        <dbReference type="Proteomes" id="UP000004994"/>
    </source>
</evidence>
<feature type="compositionally biased region" description="Basic and acidic residues" evidence="1">
    <location>
        <begin position="126"/>
        <end position="138"/>
    </location>
</feature>
<protein>
    <submittedName>
        <fullName evidence="2">Uncharacterized protein</fullName>
    </submittedName>
</protein>
<dbReference type="EnsemblPlants" id="Solyc10g044547.1.1">
    <property type="protein sequence ID" value="Solyc10g044547.1.1"/>
    <property type="gene ID" value="Solyc10g044547.1"/>
</dbReference>
<feature type="region of interest" description="Disordered" evidence="1">
    <location>
        <begin position="56"/>
        <end position="76"/>
    </location>
</feature>
<keyword evidence="3" id="KW-1185">Reference proteome</keyword>
<evidence type="ECO:0000313" key="2">
    <source>
        <dbReference type="EnsemblPlants" id="Solyc10g044547.1.1"/>
    </source>
</evidence>
<dbReference type="PANTHER" id="PTHR23213">
    <property type="entry name" value="FORMIN-RELATED"/>
    <property type="match status" value="1"/>
</dbReference>
<dbReference type="PANTHER" id="PTHR23213:SF269">
    <property type="entry name" value="FORMIN-LIKE PROTEIN 5"/>
    <property type="match status" value="1"/>
</dbReference>
<dbReference type="InterPro" id="IPR027643">
    <property type="entry name" value="Formin-like_plant"/>
</dbReference>
<reference evidence="2" key="1">
    <citation type="journal article" date="2012" name="Nature">
        <title>The tomato genome sequence provides insights into fleshy fruit evolution.</title>
        <authorList>
            <consortium name="Tomato Genome Consortium"/>
        </authorList>
    </citation>
    <scope>NUCLEOTIDE SEQUENCE [LARGE SCALE GENOMIC DNA]</scope>
    <source>
        <strain evidence="2">cv. Heinz 1706</strain>
    </source>
</reference>
<dbReference type="GO" id="GO:0051015">
    <property type="term" value="F:actin filament binding"/>
    <property type="evidence" value="ECO:0007669"/>
    <property type="project" value="InterPro"/>
</dbReference>
<feature type="region of interest" description="Disordered" evidence="1">
    <location>
        <begin position="126"/>
        <end position="150"/>
    </location>
</feature>
<dbReference type="Proteomes" id="UP000004994">
    <property type="component" value="Chromosome 10"/>
</dbReference>
<dbReference type="STRING" id="4081.A0A3Q7IDW4"/>